<evidence type="ECO:0000256" key="1">
    <source>
        <dbReference type="SAM" id="MobiDB-lite"/>
    </source>
</evidence>
<dbReference type="AlphaFoldDB" id="A0A6J4IWY1"/>
<feature type="non-terminal residue" evidence="2">
    <location>
        <position position="79"/>
    </location>
</feature>
<feature type="region of interest" description="Disordered" evidence="1">
    <location>
        <begin position="1"/>
        <end position="68"/>
    </location>
</feature>
<accession>A0A6J4IWY1</accession>
<protein>
    <submittedName>
        <fullName evidence="2">Uncharacterized protein</fullName>
    </submittedName>
</protein>
<sequence length="79" mass="8582">CRNPCGSRSCPRPGTKRTWPGPRRPCWATTSSRSTSRAGTCGWWPTTWSTRATRPGSGSPPPSRTWTRAGCCWPTAAST</sequence>
<gene>
    <name evidence="2" type="ORF">AVDCRST_MAG10-2925</name>
</gene>
<name>A0A6J4IWY1_9ACTN</name>
<feature type="non-terminal residue" evidence="2">
    <location>
        <position position="1"/>
    </location>
</feature>
<dbReference type="EMBL" id="CADCTB010000180">
    <property type="protein sequence ID" value="CAA9264460.1"/>
    <property type="molecule type" value="Genomic_DNA"/>
</dbReference>
<proteinExistence type="predicted"/>
<reference evidence="2" key="1">
    <citation type="submission" date="2020-02" db="EMBL/GenBank/DDBJ databases">
        <authorList>
            <person name="Meier V. D."/>
        </authorList>
    </citation>
    <scope>NUCLEOTIDE SEQUENCE</scope>
    <source>
        <strain evidence="2">AVDCRST_MAG10</strain>
    </source>
</reference>
<feature type="compositionally biased region" description="Low complexity" evidence="1">
    <location>
        <begin position="28"/>
        <end position="40"/>
    </location>
</feature>
<evidence type="ECO:0000313" key="2">
    <source>
        <dbReference type="EMBL" id="CAA9264460.1"/>
    </source>
</evidence>
<organism evidence="2">
    <name type="scientific">uncultured Acidimicrobiales bacterium</name>
    <dbReference type="NCBI Taxonomy" id="310071"/>
    <lineage>
        <taxon>Bacteria</taxon>
        <taxon>Bacillati</taxon>
        <taxon>Actinomycetota</taxon>
        <taxon>Acidimicrobiia</taxon>
        <taxon>Acidimicrobiales</taxon>
        <taxon>environmental samples</taxon>
    </lineage>
</organism>